<keyword evidence="9" id="KW-0798">TonB box</keyword>
<keyword evidence="3 12" id="KW-1134">Transmembrane beta strand</keyword>
<keyword evidence="11 12" id="KW-0998">Cell outer membrane</keyword>
<sequence length="496" mass="56937">MLSTRFNAFYQSENSFQDYGRNRSFGLAGSMKYQPSDRLTFFLDAEYYSTERNATFIGVSPMLKAKRFTDLGLDPHFSYTNNDLLSKIHNTNIFAKAIYKLSSHWESQTLLSTSNSSNEGRYVFLQMATLDSLNRIFNLIPSTFNAVDIQQNITGTFHLGSIKNRLLAGLDYVQNKSHSWHAELWPYDRIKKNAEPDYFSLQKLYSLMQDKYTFNNRKDWRTFSIYASDVINFTDNLSVLLALRADFYADKSGNYDYTQNKLSPKFGLVYQPVKDKVSVFANYMNGFKNISPQVIAGVETRFKPEEANQMEAGMKLELFNKRLSGTLSYYDVKVKDVLRINPEKPTESIQDGTRESRGVEMDVIANPVDGLELICGYGYNDSRYVKAAANIEGRRPASVPQHTANFWLSYKQPRGAMKGLGIGAGGNIQSEMGISDYSDIMIDGYCRLDATVFYEQEKYRVGLKVNNLTDKNYYLSDYWGQFQKPREVLFNVTYKF</sequence>
<dbReference type="InterPro" id="IPR039426">
    <property type="entry name" value="TonB-dep_rcpt-like"/>
</dbReference>
<evidence type="ECO:0000256" key="1">
    <source>
        <dbReference type="ARBA" id="ARBA00004571"/>
    </source>
</evidence>
<evidence type="ECO:0000256" key="5">
    <source>
        <dbReference type="ARBA" id="ARBA00022692"/>
    </source>
</evidence>
<accession>W2CA54</accession>
<evidence type="ECO:0000256" key="3">
    <source>
        <dbReference type="ARBA" id="ARBA00022452"/>
    </source>
</evidence>
<dbReference type="InterPro" id="IPR036942">
    <property type="entry name" value="Beta-barrel_TonB_sf"/>
</dbReference>
<dbReference type="AlphaFoldDB" id="W2CA54"/>
<evidence type="ECO:0000256" key="6">
    <source>
        <dbReference type="ARBA" id="ARBA00022729"/>
    </source>
</evidence>
<evidence type="ECO:0000256" key="9">
    <source>
        <dbReference type="ARBA" id="ARBA00023077"/>
    </source>
</evidence>
<dbReference type="EMBL" id="AYYC01000696">
    <property type="protein sequence ID" value="ETK04114.1"/>
    <property type="molecule type" value="Genomic_DNA"/>
</dbReference>
<feature type="domain" description="TonB-dependent receptor-like beta-barrel" evidence="13">
    <location>
        <begin position="13"/>
        <end position="468"/>
    </location>
</feature>
<dbReference type="GO" id="GO:0009279">
    <property type="term" value="C:cell outer membrane"/>
    <property type="evidence" value="ECO:0007669"/>
    <property type="project" value="UniProtKB-SubCell"/>
</dbReference>
<dbReference type="InterPro" id="IPR000531">
    <property type="entry name" value="Beta-barrel_TonB"/>
</dbReference>
<reference evidence="14 15" key="1">
    <citation type="submission" date="2013-11" db="EMBL/GenBank/DDBJ databases">
        <title>Single cell genomics of uncultured Tannerella BU063 (oral taxon 286).</title>
        <authorList>
            <person name="Beall C.J."/>
            <person name="Campbell A.G."/>
            <person name="Griffen A.L."/>
            <person name="Podar M."/>
            <person name="Leys E.J."/>
        </authorList>
    </citation>
    <scope>NUCLEOTIDE SEQUENCE [LARGE SCALE GENOMIC DNA]</scope>
    <source>
        <strain evidence="14">Cell 5</strain>
    </source>
</reference>
<keyword evidence="8" id="KW-0406">Ion transport</keyword>
<dbReference type="Proteomes" id="UP000018872">
    <property type="component" value="Unassembled WGS sequence"/>
</dbReference>
<evidence type="ECO:0000313" key="15">
    <source>
        <dbReference type="Proteomes" id="UP000018872"/>
    </source>
</evidence>
<evidence type="ECO:0000256" key="8">
    <source>
        <dbReference type="ARBA" id="ARBA00023065"/>
    </source>
</evidence>
<gene>
    <name evidence="14" type="ORF">T229_10700</name>
</gene>
<keyword evidence="2 12" id="KW-0813">Transport</keyword>
<keyword evidence="6" id="KW-0732">Signal</keyword>
<comment type="subcellular location">
    <subcellularLocation>
        <location evidence="1 12">Cell outer membrane</location>
        <topology evidence="1 12">Multi-pass membrane protein</topology>
    </subcellularLocation>
</comment>
<dbReference type="GO" id="GO:0015344">
    <property type="term" value="F:siderophore uptake transmembrane transporter activity"/>
    <property type="evidence" value="ECO:0007669"/>
    <property type="project" value="TreeGrafter"/>
</dbReference>
<evidence type="ECO:0000256" key="10">
    <source>
        <dbReference type="ARBA" id="ARBA00023136"/>
    </source>
</evidence>
<evidence type="ECO:0000256" key="7">
    <source>
        <dbReference type="ARBA" id="ARBA00023004"/>
    </source>
</evidence>
<comment type="similarity">
    <text evidence="12">Belongs to the TonB-dependent receptor family.</text>
</comment>
<protein>
    <recommendedName>
        <fullName evidence="13">TonB-dependent receptor-like beta-barrel domain-containing protein</fullName>
    </recommendedName>
</protein>
<dbReference type="PROSITE" id="PS52016">
    <property type="entry name" value="TONB_DEPENDENT_REC_3"/>
    <property type="match status" value="1"/>
</dbReference>
<dbReference type="Gene3D" id="2.40.170.20">
    <property type="entry name" value="TonB-dependent receptor, beta-barrel domain"/>
    <property type="match status" value="1"/>
</dbReference>
<evidence type="ECO:0000313" key="14">
    <source>
        <dbReference type="EMBL" id="ETK04114.1"/>
    </source>
</evidence>
<evidence type="ECO:0000256" key="12">
    <source>
        <dbReference type="PROSITE-ProRule" id="PRU01360"/>
    </source>
</evidence>
<evidence type="ECO:0000259" key="13">
    <source>
        <dbReference type="Pfam" id="PF00593"/>
    </source>
</evidence>
<dbReference type="PATRIC" id="fig|1410950.3.peg.1570"/>
<evidence type="ECO:0000256" key="2">
    <source>
        <dbReference type="ARBA" id="ARBA00022448"/>
    </source>
</evidence>
<keyword evidence="4" id="KW-0410">Iron transport</keyword>
<keyword evidence="5 12" id="KW-0812">Transmembrane</keyword>
<keyword evidence="7" id="KW-0408">Iron</keyword>
<evidence type="ECO:0000256" key="4">
    <source>
        <dbReference type="ARBA" id="ARBA00022496"/>
    </source>
</evidence>
<proteinExistence type="inferred from homology"/>
<comment type="caution">
    <text evidence="14">The sequence shown here is derived from an EMBL/GenBank/DDBJ whole genome shotgun (WGS) entry which is preliminary data.</text>
</comment>
<organism evidence="14 15">
    <name type="scientific">Tannerella sp. oral taxon BU063 isolate Cell 5</name>
    <dbReference type="NCBI Taxonomy" id="1410950"/>
    <lineage>
        <taxon>Bacteria</taxon>
        <taxon>Pseudomonadati</taxon>
        <taxon>Bacteroidota</taxon>
        <taxon>Bacteroidia</taxon>
        <taxon>Bacteroidales</taxon>
        <taxon>Tannerellaceae</taxon>
        <taxon>Tannerella</taxon>
    </lineage>
</organism>
<dbReference type="PANTHER" id="PTHR32552">
    <property type="entry name" value="FERRICHROME IRON RECEPTOR-RELATED"/>
    <property type="match status" value="1"/>
</dbReference>
<dbReference type="Pfam" id="PF00593">
    <property type="entry name" value="TonB_dep_Rec_b-barrel"/>
    <property type="match status" value="1"/>
</dbReference>
<name>W2CA54_9BACT</name>
<keyword evidence="10 12" id="KW-0472">Membrane</keyword>
<dbReference type="PANTHER" id="PTHR32552:SF68">
    <property type="entry name" value="FERRICHROME OUTER MEMBRANE TRANSPORTER_PHAGE RECEPTOR"/>
    <property type="match status" value="1"/>
</dbReference>
<evidence type="ECO:0000256" key="11">
    <source>
        <dbReference type="ARBA" id="ARBA00023237"/>
    </source>
</evidence>
<dbReference type="SUPFAM" id="SSF56935">
    <property type="entry name" value="Porins"/>
    <property type="match status" value="1"/>
</dbReference>